<dbReference type="Gene3D" id="3.30.70.330">
    <property type="match status" value="4"/>
</dbReference>
<evidence type="ECO:0000256" key="2">
    <source>
        <dbReference type="PROSITE-ProRule" id="PRU00176"/>
    </source>
</evidence>
<feature type="region of interest" description="Disordered" evidence="3">
    <location>
        <begin position="1"/>
        <end position="27"/>
    </location>
</feature>
<feature type="domain" description="RRM" evidence="4">
    <location>
        <begin position="113"/>
        <end position="170"/>
    </location>
</feature>
<dbReference type="OrthoDB" id="439639at2759"/>
<evidence type="ECO:0000256" key="3">
    <source>
        <dbReference type="SAM" id="MobiDB-lite"/>
    </source>
</evidence>
<evidence type="ECO:0000259" key="4">
    <source>
        <dbReference type="PROSITE" id="PS50102"/>
    </source>
</evidence>
<dbReference type="InterPro" id="IPR035979">
    <property type="entry name" value="RBD_domain_sf"/>
</dbReference>
<organism evidence="5 6">
    <name type="scientific">Parascedosporium putredinis</name>
    <dbReference type="NCBI Taxonomy" id="1442378"/>
    <lineage>
        <taxon>Eukaryota</taxon>
        <taxon>Fungi</taxon>
        <taxon>Dikarya</taxon>
        <taxon>Ascomycota</taxon>
        <taxon>Pezizomycotina</taxon>
        <taxon>Sordariomycetes</taxon>
        <taxon>Hypocreomycetidae</taxon>
        <taxon>Microascales</taxon>
        <taxon>Microascaceae</taxon>
        <taxon>Parascedosporium</taxon>
    </lineage>
</organism>
<dbReference type="PANTHER" id="PTHR48025:SF1">
    <property type="entry name" value="RRM DOMAIN-CONTAINING PROTEIN"/>
    <property type="match status" value="1"/>
</dbReference>
<keyword evidence="1 2" id="KW-0694">RNA-binding</keyword>
<evidence type="ECO:0000313" key="5">
    <source>
        <dbReference type="EMBL" id="CAI4218569.1"/>
    </source>
</evidence>
<name>A0A9P1H830_9PEZI</name>
<dbReference type="EMBL" id="CALLCH030000018">
    <property type="protein sequence ID" value="CAI4218569.1"/>
    <property type="molecule type" value="Genomic_DNA"/>
</dbReference>
<sequence length="525" mass="57741">MKPLARSRGRDISVEASGSNAASVLAVVPNQKGDANLKKRKREADESDPTFREFLEVMQPNNKRATGIDVNLASEADRQPQVQFDAGESDDEYEAIPSKRQPPNPQALPTPHFEKFGAVEEVHLPVDVSRRSKGYALVLYANADAAIEAFQNSDGIPFQGRILHIVPAAAKRDNNLDEFALSKLPLKKQNLIRKRAEAASNTFNWNSLYMNQDAVNASIANRLGISKAELLDPTSADAGVKQAIAETTVIQETKAYFESHGVDLDAFKSNKRGETAILVKNFPFGTTIDELRTMFEEHGTVLQVLMPPSGTIAIVQFAQAADAKWALRRQRRKELANAFSSLDGFVSARVKTKTDAKKPGQILSMGFGFVEFRTKPQAMAAIKSMDGFVLAGHTLAVKASHRGLDAAEERRREDAAKKAANLRTKIVIKNLPFEATKKDVRALFSTYGELRAAENAISALKDTHLLGRKLVIDFAEAETIDAEEEIARMQKKIGGQVNKVTMQQLTNRGRTKVNIGNEEDDMDLG</sequence>
<feature type="region of interest" description="Disordered" evidence="3">
    <location>
        <begin position="73"/>
        <end position="110"/>
    </location>
</feature>
<evidence type="ECO:0000313" key="6">
    <source>
        <dbReference type="Proteomes" id="UP000838763"/>
    </source>
</evidence>
<dbReference type="SUPFAM" id="SSF54928">
    <property type="entry name" value="RNA-binding domain, RBD"/>
    <property type="match status" value="2"/>
</dbReference>
<accession>A0A9P1H830</accession>
<keyword evidence="6" id="KW-1185">Reference proteome</keyword>
<gene>
    <name evidence="5" type="ORF">PPNO1_LOCUS8149</name>
</gene>
<dbReference type="PANTHER" id="PTHR48025">
    <property type="entry name" value="OS02G0815200 PROTEIN"/>
    <property type="match status" value="1"/>
</dbReference>
<evidence type="ECO:0000256" key="1">
    <source>
        <dbReference type="ARBA" id="ARBA00022884"/>
    </source>
</evidence>
<dbReference type="InterPro" id="IPR012677">
    <property type="entry name" value="Nucleotide-bd_a/b_plait_sf"/>
</dbReference>
<dbReference type="SMART" id="SM00360">
    <property type="entry name" value="RRM"/>
    <property type="match status" value="3"/>
</dbReference>
<reference evidence="5" key="1">
    <citation type="submission" date="2022-11" db="EMBL/GenBank/DDBJ databases">
        <authorList>
            <person name="Scott C."/>
            <person name="Bruce N."/>
        </authorList>
    </citation>
    <scope>NUCLEOTIDE SEQUENCE</scope>
</reference>
<dbReference type="InterPro" id="IPR000504">
    <property type="entry name" value="RRM_dom"/>
</dbReference>
<dbReference type="InterPro" id="IPR050502">
    <property type="entry name" value="Euk_RNA-bind_prot"/>
</dbReference>
<comment type="caution">
    <text evidence="5">The sequence shown here is derived from an EMBL/GenBank/DDBJ whole genome shotgun (WGS) entry which is preliminary data.</text>
</comment>
<dbReference type="GO" id="GO:0005634">
    <property type="term" value="C:nucleus"/>
    <property type="evidence" value="ECO:0007669"/>
    <property type="project" value="TreeGrafter"/>
</dbReference>
<dbReference type="Pfam" id="PF00076">
    <property type="entry name" value="RRM_1"/>
    <property type="match status" value="2"/>
</dbReference>
<dbReference type="Proteomes" id="UP000838763">
    <property type="component" value="Unassembled WGS sequence"/>
</dbReference>
<dbReference type="GO" id="GO:0003729">
    <property type="term" value="F:mRNA binding"/>
    <property type="evidence" value="ECO:0007669"/>
    <property type="project" value="TreeGrafter"/>
</dbReference>
<feature type="domain" description="RRM" evidence="4">
    <location>
        <begin position="275"/>
        <end position="402"/>
    </location>
</feature>
<proteinExistence type="predicted"/>
<dbReference type="PROSITE" id="PS50102">
    <property type="entry name" value="RRM"/>
    <property type="match status" value="2"/>
</dbReference>
<dbReference type="AlphaFoldDB" id="A0A9P1H830"/>
<protein>
    <recommendedName>
        <fullName evidence="4">RRM domain-containing protein</fullName>
    </recommendedName>
</protein>